<dbReference type="RefSeq" id="WP_338104252.1">
    <property type="nucleotide sequence ID" value="NZ_BAABAG010000015.1"/>
</dbReference>
<dbReference type="GO" id="GO:0006298">
    <property type="term" value="P:mismatch repair"/>
    <property type="evidence" value="ECO:0007669"/>
    <property type="project" value="TreeGrafter"/>
</dbReference>
<evidence type="ECO:0000256" key="10">
    <source>
        <dbReference type="ARBA" id="ARBA00022801"/>
    </source>
</evidence>
<comment type="function">
    <text evidence="3 13">Endonuclease that specifically degrades the RNA of RNA-DNA hybrids.</text>
</comment>
<evidence type="ECO:0000256" key="3">
    <source>
        <dbReference type="ARBA" id="ARBA00004065"/>
    </source>
</evidence>
<evidence type="ECO:0000256" key="2">
    <source>
        <dbReference type="ARBA" id="ARBA00001946"/>
    </source>
</evidence>
<evidence type="ECO:0000313" key="16">
    <source>
        <dbReference type="EMBL" id="MBB5848374.1"/>
    </source>
</evidence>
<name>A0A7W9JIL8_9MICC</name>
<evidence type="ECO:0000256" key="7">
    <source>
        <dbReference type="ARBA" id="ARBA00022722"/>
    </source>
</evidence>
<dbReference type="Gene3D" id="3.30.420.10">
    <property type="entry name" value="Ribonuclease H-like superfamily/Ribonuclease H"/>
    <property type="match status" value="1"/>
</dbReference>
<evidence type="ECO:0000256" key="1">
    <source>
        <dbReference type="ARBA" id="ARBA00000077"/>
    </source>
</evidence>
<evidence type="ECO:0000256" key="13">
    <source>
        <dbReference type="RuleBase" id="RU003515"/>
    </source>
</evidence>
<dbReference type="InterPro" id="IPR022898">
    <property type="entry name" value="RNase_HII"/>
</dbReference>
<dbReference type="InterPro" id="IPR024567">
    <property type="entry name" value="RNase_HII/HIII_dom"/>
</dbReference>
<feature type="binding site" evidence="12">
    <location>
        <position position="143"/>
    </location>
    <ligand>
        <name>a divalent metal cation</name>
        <dbReference type="ChEBI" id="CHEBI:60240"/>
    </ligand>
</feature>
<dbReference type="InterPro" id="IPR001352">
    <property type="entry name" value="RNase_HII/HIII"/>
</dbReference>
<dbReference type="GO" id="GO:0004523">
    <property type="term" value="F:RNA-DNA hybrid ribonuclease activity"/>
    <property type="evidence" value="ECO:0007669"/>
    <property type="project" value="UniProtKB-UniRule"/>
</dbReference>
<comment type="similarity">
    <text evidence="5 13">Belongs to the RNase HII family.</text>
</comment>
<evidence type="ECO:0000256" key="12">
    <source>
        <dbReference type="PROSITE-ProRule" id="PRU01319"/>
    </source>
</evidence>
<dbReference type="EC" id="3.1.26.4" evidence="13"/>
<dbReference type="EMBL" id="JACHMW010000001">
    <property type="protein sequence ID" value="MBB5848374.1"/>
    <property type="molecule type" value="Genomic_DNA"/>
</dbReference>
<dbReference type="GO" id="GO:0046872">
    <property type="term" value="F:metal ion binding"/>
    <property type="evidence" value="ECO:0007669"/>
    <property type="project" value="UniProtKB-KW"/>
</dbReference>
<keyword evidence="9 12" id="KW-0255">Endonuclease</keyword>
<keyword evidence="10 12" id="KW-0378">Hydrolase</keyword>
<dbReference type="GO" id="GO:0032299">
    <property type="term" value="C:ribonuclease H2 complex"/>
    <property type="evidence" value="ECO:0007669"/>
    <property type="project" value="TreeGrafter"/>
</dbReference>
<dbReference type="Proteomes" id="UP000567246">
    <property type="component" value="Unassembled WGS sequence"/>
</dbReference>
<reference evidence="16 17" key="1">
    <citation type="submission" date="2020-08" db="EMBL/GenBank/DDBJ databases">
        <title>Sequencing the genomes of 1000 actinobacteria strains.</title>
        <authorList>
            <person name="Klenk H.-P."/>
        </authorList>
    </citation>
    <scope>NUCLEOTIDE SEQUENCE [LARGE SCALE GENOMIC DNA]</scope>
    <source>
        <strain evidence="16 17">DSM 17945</strain>
    </source>
</reference>
<dbReference type="GO" id="GO:0003723">
    <property type="term" value="F:RNA binding"/>
    <property type="evidence" value="ECO:0007669"/>
    <property type="project" value="UniProtKB-UniRule"/>
</dbReference>
<dbReference type="Pfam" id="PF01351">
    <property type="entry name" value="RNase_HII"/>
    <property type="match status" value="1"/>
</dbReference>
<gene>
    <name evidence="16" type="ORF">HDA33_000938</name>
</gene>
<dbReference type="InterPro" id="IPR036397">
    <property type="entry name" value="RNaseH_sf"/>
</dbReference>
<comment type="cofactor">
    <cofactor evidence="12">
        <name>Mn(2+)</name>
        <dbReference type="ChEBI" id="CHEBI:29035"/>
    </cofactor>
    <cofactor evidence="12">
        <name>Mg(2+)</name>
        <dbReference type="ChEBI" id="CHEBI:18420"/>
    </cofactor>
    <text evidence="12">Manganese or magnesium. Binds 1 divalent metal ion per monomer in the absence of substrate. May bind a second metal ion after substrate binding.</text>
</comment>
<dbReference type="GO" id="GO:0043137">
    <property type="term" value="P:DNA replication, removal of RNA primer"/>
    <property type="evidence" value="ECO:0007669"/>
    <property type="project" value="TreeGrafter"/>
</dbReference>
<protein>
    <recommendedName>
        <fullName evidence="13">Ribonuclease</fullName>
        <ecNumber evidence="13">3.1.26.4</ecNumber>
    </recommendedName>
</protein>
<evidence type="ECO:0000313" key="17">
    <source>
        <dbReference type="Proteomes" id="UP000567246"/>
    </source>
</evidence>
<dbReference type="InterPro" id="IPR012337">
    <property type="entry name" value="RNaseH-like_sf"/>
</dbReference>
<evidence type="ECO:0000256" key="8">
    <source>
        <dbReference type="ARBA" id="ARBA00022723"/>
    </source>
</evidence>
<dbReference type="SUPFAM" id="SSF53098">
    <property type="entry name" value="Ribonuclease H-like"/>
    <property type="match status" value="1"/>
</dbReference>
<comment type="caution">
    <text evidence="16">The sequence shown here is derived from an EMBL/GenBank/DDBJ whole genome shotgun (WGS) entry which is preliminary data.</text>
</comment>
<dbReference type="PANTHER" id="PTHR10954:SF18">
    <property type="entry name" value="RIBONUCLEASE HII"/>
    <property type="match status" value="1"/>
</dbReference>
<dbReference type="PANTHER" id="PTHR10954">
    <property type="entry name" value="RIBONUCLEASE H2 SUBUNIT A"/>
    <property type="match status" value="1"/>
</dbReference>
<feature type="domain" description="RNase H type-2" evidence="15">
    <location>
        <begin position="39"/>
        <end position="249"/>
    </location>
</feature>
<feature type="binding site" evidence="12">
    <location>
        <position position="45"/>
    </location>
    <ligand>
        <name>a divalent metal cation</name>
        <dbReference type="ChEBI" id="CHEBI:60240"/>
    </ligand>
</feature>
<dbReference type="CDD" id="cd07182">
    <property type="entry name" value="RNase_HII_bacteria_HII_like"/>
    <property type="match status" value="1"/>
</dbReference>
<keyword evidence="6" id="KW-0963">Cytoplasm</keyword>
<evidence type="ECO:0000256" key="9">
    <source>
        <dbReference type="ARBA" id="ARBA00022759"/>
    </source>
</evidence>
<feature type="binding site" evidence="12">
    <location>
        <position position="46"/>
    </location>
    <ligand>
        <name>a divalent metal cation</name>
        <dbReference type="ChEBI" id="CHEBI:60240"/>
    </ligand>
</feature>
<comment type="subcellular location">
    <subcellularLocation>
        <location evidence="4">Cytoplasm</location>
    </subcellularLocation>
</comment>
<organism evidence="16 17">
    <name type="scientific">Micrococcus endophyticus</name>
    <dbReference type="NCBI Taxonomy" id="455343"/>
    <lineage>
        <taxon>Bacteria</taxon>
        <taxon>Bacillati</taxon>
        <taxon>Actinomycetota</taxon>
        <taxon>Actinomycetes</taxon>
        <taxon>Micrococcales</taxon>
        <taxon>Micrococcaceae</taxon>
        <taxon>Micrococcus</taxon>
    </lineage>
</organism>
<dbReference type="AlphaFoldDB" id="A0A7W9JIL8"/>
<keyword evidence="17" id="KW-1185">Reference proteome</keyword>
<evidence type="ECO:0000256" key="14">
    <source>
        <dbReference type="SAM" id="MobiDB-lite"/>
    </source>
</evidence>
<dbReference type="GO" id="GO:0005737">
    <property type="term" value="C:cytoplasm"/>
    <property type="evidence" value="ECO:0007669"/>
    <property type="project" value="UniProtKB-SubCell"/>
</dbReference>
<dbReference type="PROSITE" id="PS51975">
    <property type="entry name" value="RNASE_H_2"/>
    <property type="match status" value="1"/>
</dbReference>
<proteinExistence type="inferred from homology"/>
<comment type="catalytic activity">
    <reaction evidence="1 12 13">
        <text>Endonucleolytic cleavage to 5'-phosphomonoester.</text>
        <dbReference type="EC" id="3.1.26.4"/>
    </reaction>
</comment>
<evidence type="ECO:0000259" key="15">
    <source>
        <dbReference type="PROSITE" id="PS51975"/>
    </source>
</evidence>
<evidence type="ECO:0000256" key="11">
    <source>
        <dbReference type="ARBA" id="ARBA00023211"/>
    </source>
</evidence>
<feature type="compositionally biased region" description="Pro residues" evidence="14">
    <location>
        <begin position="157"/>
        <end position="168"/>
    </location>
</feature>
<dbReference type="NCBIfam" id="NF000595">
    <property type="entry name" value="PRK00015.1-3"/>
    <property type="match status" value="1"/>
</dbReference>
<comment type="cofactor">
    <cofactor evidence="2">
        <name>Mg(2+)</name>
        <dbReference type="ChEBI" id="CHEBI:18420"/>
    </cofactor>
</comment>
<feature type="region of interest" description="Disordered" evidence="14">
    <location>
        <begin position="149"/>
        <end position="168"/>
    </location>
</feature>
<keyword evidence="8 12" id="KW-0479">Metal-binding</keyword>
<keyword evidence="11" id="KW-0464">Manganese</keyword>
<evidence type="ECO:0000256" key="4">
    <source>
        <dbReference type="ARBA" id="ARBA00004496"/>
    </source>
</evidence>
<evidence type="ECO:0000256" key="5">
    <source>
        <dbReference type="ARBA" id="ARBA00007383"/>
    </source>
</evidence>
<evidence type="ECO:0000256" key="6">
    <source>
        <dbReference type="ARBA" id="ARBA00022490"/>
    </source>
</evidence>
<accession>A0A7W9JIL8</accession>
<keyword evidence="7 12" id="KW-0540">Nuclease</keyword>
<sequence>MTGAERAPRAGAQTAVRAGLDVEAGLAAPFLAAGGTDRVLVAGMDEVGRGALAGPVVVGVCAAWLPAEGEIPAVRDSKALTDRRRRALVPEIRAWAAAVALGEASPAEIDALGISAALGLAGRRAWAAVCAAAGQEPVALVLDGRDDWLTRSDPDAGPAPTPRPVPPVPTMLVKAEDRCATVAAASIAAKVARDDTMIALHADHPAYGWAGNKGYGAAAHRAAILDHGAGEHHRRSWSLGLPAAPADEPPTLFD</sequence>